<dbReference type="STRING" id="1194083.BN12_10057"/>
<evidence type="ECO:0000313" key="1">
    <source>
        <dbReference type="EMBL" id="CCH75910.1"/>
    </source>
</evidence>
<gene>
    <name evidence="1" type="ORF">BN12_10057</name>
</gene>
<dbReference type="Proteomes" id="UP000035721">
    <property type="component" value="Unassembled WGS sequence"/>
</dbReference>
<organism evidence="1 2">
    <name type="scientific">Nostocoides japonicum T1-X7</name>
    <dbReference type="NCBI Taxonomy" id="1194083"/>
    <lineage>
        <taxon>Bacteria</taxon>
        <taxon>Bacillati</taxon>
        <taxon>Actinomycetota</taxon>
        <taxon>Actinomycetes</taxon>
        <taxon>Micrococcales</taxon>
        <taxon>Intrasporangiaceae</taxon>
        <taxon>Nostocoides</taxon>
    </lineage>
</organism>
<comment type="caution">
    <text evidence="1">The sequence shown here is derived from an EMBL/GenBank/DDBJ whole genome shotgun (WGS) entry which is preliminary data.</text>
</comment>
<dbReference type="EMBL" id="CAJB01000001">
    <property type="protein sequence ID" value="CCH75910.1"/>
    <property type="molecule type" value="Genomic_DNA"/>
</dbReference>
<protein>
    <submittedName>
        <fullName evidence="1">Uncharacterized protein</fullName>
    </submittedName>
</protein>
<keyword evidence="2" id="KW-1185">Reference proteome</keyword>
<evidence type="ECO:0000313" key="2">
    <source>
        <dbReference type="Proteomes" id="UP000035721"/>
    </source>
</evidence>
<reference evidence="1 2" key="1">
    <citation type="journal article" date="2013" name="ISME J.">
        <title>A metabolic model for members of the genus Tetrasphaera involved in enhanced biological phosphorus removal.</title>
        <authorList>
            <person name="Kristiansen R."/>
            <person name="Nguyen H.T.T."/>
            <person name="Saunders A.M."/>
            <person name="Nielsen J.L."/>
            <person name="Wimmer R."/>
            <person name="Le V.Q."/>
            <person name="McIlroy S.J."/>
            <person name="Petrovski S."/>
            <person name="Seviour R.J."/>
            <person name="Calteau A."/>
            <person name="Nielsen K.L."/>
            <person name="Nielsen P.H."/>
        </authorList>
    </citation>
    <scope>NUCLEOTIDE SEQUENCE [LARGE SCALE GENOMIC DNA]</scope>
    <source>
        <strain evidence="1 2">T1-X7</strain>
    </source>
</reference>
<dbReference type="RefSeq" id="WP_048549539.1">
    <property type="nucleotide sequence ID" value="NZ_HF570958.1"/>
</dbReference>
<dbReference type="AlphaFoldDB" id="A0A077LV85"/>
<sequence length="260" mass="27680">MAQPFGPVTVSRLKKEAPAVFAALDAGRQVLVSRHGTVVAQIDPPDPITDMEALVGFAVTGEIEGLNELTATTIGQGSPSRMVRSAEAGTPAYVTREGRLVGFLRTRAVEPFTLGAAWVEQQLSTYERDHPHATAEELDEVMDDLQERASNPAAAVGLHLADLAHAAPGRARTRVAALEIEVEDLVRSGRLSDAERAYRELFSTVGSVVDPTLTITVVRAIDTMGKAYAAHGDDEKTLTATAKALEFLSPPAPRSAETDS</sequence>
<name>A0A077LV85_9MICO</name>
<dbReference type="OrthoDB" id="9821826at2"/>
<proteinExistence type="predicted"/>
<accession>A0A077LV85</accession>